<evidence type="ECO:0000256" key="9">
    <source>
        <dbReference type="RuleBase" id="RU000688"/>
    </source>
</evidence>
<keyword evidence="3 9" id="KW-0812">Transmembrane</keyword>
<dbReference type="AlphaFoldDB" id="A0AAV2IK49"/>
<dbReference type="PRINTS" id="PR00237">
    <property type="entry name" value="GPCRRHODOPSN"/>
</dbReference>
<dbReference type="InterPro" id="IPR017452">
    <property type="entry name" value="GPCR_Rhodpsn_7TM"/>
</dbReference>
<organism evidence="13 14">
    <name type="scientific">Lymnaea stagnalis</name>
    <name type="common">Great pond snail</name>
    <name type="synonym">Helix stagnalis</name>
    <dbReference type="NCBI Taxonomy" id="6523"/>
    <lineage>
        <taxon>Eukaryota</taxon>
        <taxon>Metazoa</taxon>
        <taxon>Spiralia</taxon>
        <taxon>Lophotrochozoa</taxon>
        <taxon>Mollusca</taxon>
        <taxon>Gastropoda</taxon>
        <taxon>Heterobranchia</taxon>
        <taxon>Euthyneura</taxon>
        <taxon>Panpulmonata</taxon>
        <taxon>Hygrophila</taxon>
        <taxon>Lymnaeoidea</taxon>
        <taxon>Lymnaeidae</taxon>
        <taxon>Lymnaea</taxon>
    </lineage>
</organism>
<protein>
    <recommendedName>
        <fullName evidence="12">G-protein coupled receptors family 1 profile domain-containing protein</fullName>
    </recommendedName>
</protein>
<comment type="similarity">
    <text evidence="9">Belongs to the G-protein coupled receptor 1 family.</text>
</comment>
<feature type="transmembrane region" description="Helical" evidence="11">
    <location>
        <begin position="86"/>
        <end position="107"/>
    </location>
</feature>
<evidence type="ECO:0000256" key="2">
    <source>
        <dbReference type="ARBA" id="ARBA00022475"/>
    </source>
</evidence>
<dbReference type="Proteomes" id="UP001497497">
    <property type="component" value="Unassembled WGS sequence"/>
</dbReference>
<evidence type="ECO:0000256" key="5">
    <source>
        <dbReference type="ARBA" id="ARBA00023040"/>
    </source>
</evidence>
<feature type="region of interest" description="Disordered" evidence="10">
    <location>
        <begin position="456"/>
        <end position="476"/>
    </location>
</feature>
<dbReference type="InterPro" id="IPR000276">
    <property type="entry name" value="GPCR_Rhodpsn"/>
</dbReference>
<evidence type="ECO:0000256" key="10">
    <source>
        <dbReference type="SAM" id="MobiDB-lite"/>
    </source>
</evidence>
<keyword evidence="2" id="KW-1003">Cell membrane</keyword>
<evidence type="ECO:0000256" key="7">
    <source>
        <dbReference type="ARBA" id="ARBA00023170"/>
    </source>
</evidence>
<keyword evidence="4 11" id="KW-1133">Transmembrane helix</keyword>
<evidence type="ECO:0000256" key="3">
    <source>
        <dbReference type="ARBA" id="ARBA00022692"/>
    </source>
</evidence>
<proteinExistence type="inferred from homology"/>
<keyword evidence="7 9" id="KW-0675">Receptor</keyword>
<dbReference type="GO" id="GO:0005886">
    <property type="term" value="C:plasma membrane"/>
    <property type="evidence" value="ECO:0007669"/>
    <property type="project" value="UniProtKB-SubCell"/>
</dbReference>
<dbReference type="PROSITE" id="PS00237">
    <property type="entry name" value="G_PROTEIN_RECEP_F1_1"/>
    <property type="match status" value="1"/>
</dbReference>
<accession>A0AAV2IK49</accession>
<dbReference type="Pfam" id="PF00001">
    <property type="entry name" value="7tm_1"/>
    <property type="match status" value="1"/>
</dbReference>
<comment type="subcellular location">
    <subcellularLocation>
        <location evidence="1">Cell membrane</location>
        <topology evidence="1">Multi-pass membrane protein</topology>
    </subcellularLocation>
</comment>
<dbReference type="GO" id="GO:0008528">
    <property type="term" value="F:G protein-coupled peptide receptor activity"/>
    <property type="evidence" value="ECO:0007669"/>
    <property type="project" value="TreeGrafter"/>
</dbReference>
<evidence type="ECO:0000256" key="8">
    <source>
        <dbReference type="ARBA" id="ARBA00023224"/>
    </source>
</evidence>
<keyword evidence="14" id="KW-1185">Reference proteome</keyword>
<dbReference type="SUPFAM" id="SSF81321">
    <property type="entry name" value="Family A G protein-coupled receptor-like"/>
    <property type="match status" value="1"/>
</dbReference>
<feature type="transmembrane region" description="Helical" evidence="11">
    <location>
        <begin position="720"/>
        <end position="743"/>
    </location>
</feature>
<feature type="transmembrane region" description="Helical" evidence="11">
    <location>
        <begin position="680"/>
        <end position="700"/>
    </location>
</feature>
<feature type="domain" description="G-protein coupled receptors family 1 profile" evidence="12">
    <location>
        <begin position="66"/>
        <end position="740"/>
    </location>
</feature>
<evidence type="ECO:0000256" key="11">
    <source>
        <dbReference type="SAM" id="Phobius"/>
    </source>
</evidence>
<comment type="caution">
    <text evidence="13">The sequence shown here is derived from an EMBL/GenBank/DDBJ whole genome shotgun (WGS) entry which is preliminary data.</text>
</comment>
<feature type="transmembrane region" description="Helical" evidence="11">
    <location>
        <begin position="45"/>
        <end position="74"/>
    </location>
</feature>
<dbReference type="PANTHER" id="PTHR24230">
    <property type="entry name" value="G-PROTEIN COUPLED RECEPTOR"/>
    <property type="match status" value="1"/>
</dbReference>
<feature type="compositionally biased region" description="Basic and acidic residues" evidence="10">
    <location>
        <begin position="456"/>
        <end position="473"/>
    </location>
</feature>
<dbReference type="EMBL" id="CAXITT010000777">
    <property type="protein sequence ID" value="CAL1546142.1"/>
    <property type="molecule type" value="Genomic_DNA"/>
</dbReference>
<evidence type="ECO:0000256" key="4">
    <source>
        <dbReference type="ARBA" id="ARBA00022989"/>
    </source>
</evidence>
<feature type="transmembrane region" description="Helical" evidence="11">
    <location>
        <begin position="127"/>
        <end position="144"/>
    </location>
</feature>
<keyword evidence="6 11" id="KW-0472">Membrane</keyword>
<dbReference type="PROSITE" id="PS50262">
    <property type="entry name" value="G_PROTEIN_RECEP_F1_2"/>
    <property type="match status" value="1"/>
</dbReference>
<dbReference type="Gene3D" id="1.20.1070.10">
    <property type="entry name" value="Rhodopsin 7-helix transmembrane proteins"/>
    <property type="match status" value="2"/>
</dbReference>
<dbReference type="PANTHER" id="PTHR24230:SF0">
    <property type="entry name" value="G-PROTEIN COUPLED RECEPTORS FAMILY 1 PROFILE DOMAIN-CONTAINING PROTEIN"/>
    <property type="match status" value="1"/>
</dbReference>
<evidence type="ECO:0000313" key="13">
    <source>
        <dbReference type="EMBL" id="CAL1546142.1"/>
    </source>
</evidence>
<evidence type="ECO:0000313" key="14">
    <source>
        <dbReference type="Proteomes" id="UP001497497"/>
    </source>
</evidence>
<reference evidence="13 14" key="1">
    <citation type="submission" date="2024-04" db="EMBL/GenBank/DDBJ databases">
        <authorList>
            <consortium name="Genoscope - CEA"/>
            <person name="William W."/>
        </authorList>
    </citation>
    <scope>NUCLEOTIDE SEQUENCE [LARGE SCALE GENOMIC DNA]</scope>
</reference>
<evidence type="ECO:0000256" key="6">
    <source>
        <dbReference type="ARBA" id="ARBA00023136"/>
    </source>
</evidence>
<dbReference type="GO" id="GO:0007218">
    <property type="term" value="P:neuropeptide signaling pathway"/>
    <property type="evidence" value="ECO:0007669"/>
    <property type="project" value="TreeGrafter"/>
</dbReference>
<keyword evidence="5 9" id="KW-0297">G-protein coupled receptor</keyword>
<gene>
    <name evidence="13" type="ORF">GSLYS_00019519001</name>
</gene>
<evidence type="ECO:0000259" key="12">
    <source>
        <dbReference type="PROSITE" id="PS50262"/>
    </source>
</evidence>
<evidence type="ECO:0000256" key="1">
    <source>
        <dbReference type="ARBA" id="ARBA00004651"/>
    </source>
</evidence>
<sequence length="762" mass="85077">MYFMEIGNEILIRRLVTNYSKMTSLGNTSDITNPRAYLQSLNAQFAAVVLPAVVVLGVLMVTGAVGNVIVLYVYTWRMKAGTITRYIQALAVFDLFSCCLAIPGEIIDMTNNYTFGANPLCQTVRTINLFCTMASGSILIVVAIDRYKRICCPLKRQITPRCALVIIVLCAGIALFFSLPTAVMFGGRTITTDVPNINGTDCSVNDRYVTTILPLAYSSVQMFLFLVGAIILIVLYTLIAKRIFHHAHLRQRRRSSVIIGRSKPLGASTSVCSSPTPDNNDQQFNIFSYSNNNNNSDFRPNLSSGQEDPKSMDVVQMKTSNILDNIKCAGNSKVIDHDQLVRAGKEIQNIPSLCELNATDEPNRTISKTLTDSEEAHKIDGAVMDNDRWMNRGTCYDDNIIKIPRLVLLRRRSSLTDLKSVAQVKPDTKVGLASKSFQVLQDGFLPFEDNLGAADHISKPTDHIHKPTDHIPKPTDLISEDSFLQTSSQTLPYKLAHTSPHTSPPATPIEDLDNPKRWLLTSHCHNGDLLWNQSRAAPGSQSLHSNGAGSKIDSRLIFSNITNHSETNKIDKRLFNERTNDSNKMFEIVQINKVTGCDKVKITRHSFMTGASKQAFESRKIVGFNYAINRQSSEERISGGQESKLLTTRNKPVLSSSFRRVADLKSVQTRSDTQGTRRTTLMLFSITLIYILSFLPHLVLMTLKALGLDTHKLHGEAGELLLNLLIRSYFINSASNPIIYSFFSNNFFKECKKFLICFRHKQ</sequence>
<keyword evidence="8 9" id="KW-0807">Transducer</keyword>
<dbReference type="CDD" id="cd00637">
    <property type="entry name" value="7tm_classA_rhodopsin-like"/>
    <property type="match status" value="2"/>
</dbReference>
<feature type="transmembrane region" description="Helical" evidence="11">
    <location>
        <begin position="223"/>
        <end position="244"/>
    </location>
</feature>
<name>A0AAV2IK49_LYMST</name>
<feature type="transmembrane region" description="Helical" evidence="11">
    <location>
        <begin position="164"/>
        <end position="185"/>
    </location>
</feature>